<dbReference type="AlphaFoldDB" id="A0A0A9XV30"/>
<comment type="subcellular location">
    <subcellularLocation>
        <location evidence="2">Cytoplasm</location>
    </subcellularLocation>
</comment>
<dbReference type="InterPro" id="IPR036691">
    <property type="entry name" value="Endo/exonu/phosph_ase_sf"/>
</dbReference>
<comment type="similarity">
    <text evidence="3">Belongs to the CCR4/nocturin family.</text>
</comment>
<dbReference type="EMBL" id="GBHO01000633">
    <property type="protein sequence ID" value="JAG42971.1"/>
    <property type="molecule type" value="Transcribed_RNA"/>
</dbReference>
<evidence type="ECO:0000256" key="7">
    <source>
        <dbReference type="ARBA" id="ARBA00022842"/>
    </source>
</evidence>
<keyword evidence="8" id="KW-0090">Biological rhythms</keyword>
<keyword evidence="4" id="KW-0963">Cytoplasm</keyword>
<accession>A0A0A9XV30</accession>
<evidence type="ECO:0000313" key="12">
    <source>
        <dbReference type="EMBL" id="JAG42971.1"/>
    </source>
</evidence>
<dbReference type="Gene3D" id="3.60.10.10">
    <property type="entry name" value="Endonuclease/exonuclease/phosphatase"/>
    <property type="match status" value="1"/>
</dbReference>
<evidence type="ECO:0000256" key="3">
    <source>
        <dbReference type="ARBA" id="ARBA00010774"/>
    </source>
</evidence>
<evidence type="ECO:0000259" key="10">
    <source>
        <dbReference type="Pfam" id="PF03372"/>
    </source>
</evidence>
<reference evidence="11" key="1">
    <citation type="journal article" date="2014" name="PLoS ONE">
        <title>Transcriptome-Based Identification of ABC Transporters in the Western Tarnished Plant Bug Lygus hesperus.</title>
        <authorList>
            <person name="Hull J.J."/>
            <person name="Chaney K."/>
            <person name="Geib S.M."/>
            <person name="Fabrick J.A."/>
            <person name="Brent C.S."/>
            <person name="Walsh D."/>
            <person name="Lavine L.C."/>
        </authorList>
    </citation>
    <scope>NUCLEOTIDE SEQUENCE</scope>
</reference>
<keyword evidence="5" id="KW-0479">Metal-binding</keyword>
<evidence type="ECO:0000256" key="5">
    <source>
        <dbReference type="ARBA" id="ARBA00022723"/>
    </source>
</evidence>
<dbReference type="InterPro" id="IPR005135">
    <property type="entry name" value="Endo/exonuclease/phosphatase"/>
</dbReference>
<evidence type="ECO:0000256" key="9">
    <source>
        <dbReference type="ARBA" id="ARBA00023807"/>
    </source>
</evidence>
<dbReference type="SUPFAM" id="SSF56219">
    <property type="entry name" value="DNase I-like"/>
    <property type="match status" value="1"/>
</dbReference>
<dbReference type="GO" id="GO:0005737">
    <property type="term" value="C:cytoplasm"/>
    <property type="evidence" value="ECO:0007669"/>
    <property type="project" value="UniProtKB-SubCell"/>
</dbReference>
<dbReference type="GO" id="GO:0048511">
    <property type="term" value="P:rhythmic process"/>
    <property type="evidence" value="ECO:0007669"/>
    <property type="project" value="UniProtKB-KW"/>
</dbReference>
<comment type="cofactor">
    <cofactor evidence="1">
        <name>Mg(2+)</name>
        <dbReference type="ChEBI" id="CHEBI:18420"/>
    </cofactor>
</comment>
<evidence type="ECO:0000256" key="4">
    <source>
        <dbReference type="ARBA" id="ARBA00022490"/>
    </source>
</evidence>
<dbReference type="GO" id="GO:0046872">
    <property type="term" value="F:metal ion binding"/>
    <property type="evidence" value="ECO:0007669"/>
    <property type="project" value="UniProtKB-KW"/>
</dbReference>
<reference evidence="11" key="2">
    <citation type="submission" date="2014-07" db="EMBL/GenBank/DDBJ databases">
        <authorList>
            <person name="Hull J."/>
        </authorList>
    </citation>
    <scope>NUCLEOTIDE SEQUENCE</scope>
</reference>
<dbReference type="EMBL" id="GBHO01018967">
    <property type="protein sequence ID" value="JAG24637.1"/>
    <property type="molecule type" value="Transcribed_RNA"/>
</dbReference>
<dbReference type="FunFam" id="3.60.10.10:FF:000012">
    <property type="entry name" value="nocturnin isoform X2"/>
    <property type="match status" value="1"/>
</dbReference>
<evidence type="ECO:0000256" key="1">
    <source>
        <dbReference type="ARBA" id="ARBA00001946"/>
    </source>
</evidence>
<evidence type="ECO:0000256" key="6">
    <source>
        <dbReference type="ARBA" id="ARBA00022801"/>
    </source>
</evidence>
<dbReference type="PANTHER" id="PTHR12121:SF45">
    <property type="entry name" value="NOCTURNIN"/>
    <property type="match status" value="1"/>
</dbReference>
<dbReference type="GO" id="GO:0006139">
    <property type="term" value="P:nucleobase-containing compound metabolic process"/>
    <property type="evidence" value="ECO:0007669"/>
    <property type="project" value="UniProtKB-ARBA"/>
</dbReference>
<feature type="domain" description="Endonuclease/exonuclease/phosphatase" evidence="10">
    <location>
        <begin position="177"/>
        <end position="462"/>
    </location>
</feature>
<dbReference type="PANTHER" id="PTHR12121">
    <property type="entry name" value="CARBON CATABOLITE REPRESSOR PROTEIN 4"/>
    <property type="match status" value="1"/>
</dbReference>
<gene>
    <name evidence="11" type="primary">CCRN4L_4</name>
    <name evidence="12" type="synonym">CCRN4L_2</name>
    <name evidence="12" type="ORF">CM83_85748</name>
    <name evidence="11" type="ORF">CM83_85762</name>
</gene>
<keyword evidence="6" id="KW-0378">Hydrolase</keyword>
<proteinExistence type="inferred from homology"/>
<dbReference type="InterPro" id="IPR050410">
    <property type="entry name" value="CCR4/nocturin_mRNA_transcr"/>
</dbReference>
<sequence length="479" mass="53802">MLSTLTPVETRSVHPGCCCPAFLTEIDILNIYLSGLREGVSMPSLLSIRDSYQVAESLARADLMTSPAARRRLQARRIELGLGEHPGFVPPKHLLLYLVRMGSFSSSPKIMNEDTQDNDMSLPEDMTKEDLLRYCSSQLQGASVLNRRFRSVPDYHDATYKHHDLPHVKDPSSIRILQWNLLSQSLTGVSGPVQLPLIFLMGAVISLGVNNDNFVCCPPEALQWQRRRNLLTQEIVRYSPDVICLQEVDHFNYLKKVLATQGYVGMFFPKPDSPCMYVKDNNGPDGCAIFFRTSRFELVKHASRVLEVWKVQSNQVALLAILRNRADGKEICIATTHLKARNGALLAALRNEQGKDLLDFVAAAAQDRPVILCGDFNAEPIEPIYTSVTTHPSIRLASAYATSEGEPPYTTWKVREEGEVRHTIDYIFYSKNKFQVEDVLEFPTGEEMGPGRVPSFNYPSDHFSLVSDLHLNHNVLSPL</sequence>
<organism evidence="11">
    <name type="scientific">Lygus hesperus</name>
    <name type="common">Western plant bug</name>
    <dbReference type="NCBI Taxonomy" id="30085"/>
    <lineage>
        <taxon>Eukaryota</taxon>
        <taxon>Metazoa</taxon>
        <taxon>Ecdysozoa</taxon>
        <taxon>Arthropoda</taxon>
        <taxon>Hexapoda</taxon>
        <taxon>Insecta</taxon>
        <taxon>Pterygota</taxon>
        <taxon>Neoptera</taxon>
        <taxon>Paraneoptera</taxon>
        <taxon>Hemiptera</taxon>
        <taxon>Heteroptera</taxon>
        <taxon>Panheteroptera</taxon>
        <taxon>Cimicomorpha</taxon>
        <taxon>Miridae</taxon>
        <taxon>Mirini</taxon>
        <taxon>Lygus</taxon>
    </lineage>
</organism>
<protein>
    <recommendedName>
        <fullName evidence="9">Nocturnin</fullName>
    </recommendedName>
</protein>
<keyword evidence="7" id="KW-0460">Magnesium</keyword>
<name>A0A0A9XV30_LYGHE</name>
<evidence type="ECO:0000256" key="2">
    <source>
        <dbReference type="ARBA" id="ARBA00004496"/>
    </source>
</evidence>
<dbReference type="Pfam" id="PF03372">
    <property type="entry name" value="Exo_endo_phos"/>
    <property type="match status" value="1"/>
</dbReference>
<evidence type="ECO:0000313" key="11">
    <source>
        <dbReference type="EMBL" id="JAG24637.1"/>
    </source>
</evidence>
<dbReference type="GO" id="GO:0000175">
    <property type="term" value="F:3'-5'-RNA exonuclease activity"/>
    <property type="evidence" value="ECO:0007669"/>
    <property type="project" value="TreeGrafter"/>
</dbReference>
<evidence type="ECO:0000256" key="8">
    <source>
        <dbReference type="ARBA" id="ARBA00023108"/>
    </source>
</evidence>